<dbReference type="Proteomes" id="UP000001067">
    <property type="component" value="Unassembled WGS sequence"/>
</dbReference>
<dbReference type="Gene3D" id="1.20.1740.10">
    <property type="entry name" value="Amino acid/polyamine transporter I"/>
    <property type="match status" value="2"/>
</dbReference>
<evidence type="ECO:0000313" key="10">
    <source>
        <dbReference type="EMBL" id="EFQ87389.1"/>
    </source>
</evidence>
<feature type="transmembrane region" description="Helical" evidence="8">
    <location>
        <begin position="170"/>
        <end position="191"/>
    </location>
</feature>
<feature type="transmembrane region" description="Helical" evidence="8">
    <location>
        <begin position="203"/>
        <end position="221"/>
    </location>
</feature>
<keyword evidence="2" id="KW-0813">Transport</keyword>
<evidence type="ECO:0000313" key="11">
    <source>
        <dbReference type="Proteomes" id="UP000001067"/>
    </source>
</evidence>
<feature type="transmembrane region" description="Helical" evidence="8">
    <location>
        <begin position="407"/>
        <end position="429"/>
    </location>
</feature>
<evidence type="ECO:0000259" key="9">
    <source>
        <dbReference type="Pfam" id="PF00324"/>
    </source>
</evidence>
<feature type="transmembrane region" description="Helical" evidence="8">
    <location>
        <begin position="120"/>
        <end position="149"/>
    </location>
</feature>
<dbReference type="InterPro" id="IPR004840">
    <property type="entry name" value="Amino_acid_permease_CS"/>
</dbReference>
<dbReference type="HOGENOM" id="CLU_007946_12_0_1"/>
<evidence type="ECO:0000256" key="5">
    <source>
        <dbReference type="ARBA" id="ARBA00022989"/>
    </source>
</evidence>
<feature type="transmembrane region" description="Helical" evidence="8">
    <location>
        <begin position="450"/>
        <end position="471"/>
    </location>
</feature>
<feature type="transmembrane region" description="Helical" evidence="8">
    <location>
        <begin position="275"/>
        <end position="296"/>
    </location>
</feature>
<dbReference type="GO" id="GO:0016020">
    <property type="term" value="C:membrane"/>
    <property type="evidence" value="ECO:0007669"/>
    <property type="project" value="UniProtKB-SubCell"/>
</dbReference>
<feature type="domain" description="Amino acid permease/ SLC12A" evidence="9">
    <location>
        <begin position="91"/>
        <end position="257"/>
    </location>
</feature>
<sequence>MTSNMTPEDDIYGTEKSFGRASQGSDYFGESSRYQDGLGRRVIESFKRDPNFAMTMTPKGTTAADGNIFDPEAAAANTANSPLARRLKGRHLQMIAIGGSIGTGLFVGSGQALANGGPASLVICYCLVGIMLYTTVHALGEMAVLFPVAGSFSAYSTRFLDPAWGFAMGWNYALQWLVVLPLEIVAATFTIEYWSGGSIDNNAWVAVFLFLVVVINLFGIKGYGEAEFIFAIIKITAVIGFIILGIIINIGGGPDGGYIETANPRKSLPTAVKQVFWRISLFYIVSLTIVGLLVPYNDRRLLQDKNNADVVASPFVIAIQNAGIQGLPSVFNAVIMIAVLSVGNSSIYGSSRTLAALAEQHQAPKIFAYIDRQGRPLVSIAFASSLGLLAFLAGADRKLQDAAFNWLLALSALSAVFTWLSICLAHIRFRQGWKVQGHSLDELAFRSQPGIIGSYIGLCLNILVLVAQFYVSVAPIDMKVLSTSQRLQRFFSVYLALPVTLAFYFPYKLWFRTSFVRSHNMDLVTGIRELNLQVLIEEEREEKRRWPKWKKVYKFLC</sequence>
<feature type="transmembrane region" description="Helical" evidence="8">
    <location>
        <begin position="228"/>
        <end position="248"/>
    </location>
</feature>
<dbReference type="PANTHER" id="PTHR43341:SF1">
    <property type="entry name" value="GENERAL AMINO-ACID PERMEASE GAP1"/>
    <property type="match status" value="1"/>
</dbReference>
<feature type="region of interest" description="Disordered" evidence="7">
    <location>
        <begin position="1"/>
        <end position="33"/>
    </location>
</feature>
<keyword evidence="5 8" id="KW-1133">Transmembrane helix</keyword>
<evidence type="ECO:0000256" key="8">
    <source>
        <dbReference type="SAM" id="Phobius"/>
    </source>
</evidence>
<name>E3S3Q3_PYRTT</name>
<gene>
    <name evidence="10" type="ORF">PTT_17134</name>
</gene>
<evidence type="ECO:0000256" key="7">
    <source>
        <dbReference type="SAM" id="MobiDB-lite"/>
    </source>
</evidence>
<reference evidence="10 11" key="1">
    <citation type="journal article" date="2010" name="Genome Biol.">
        <title>A first genome assembly of the barley fungal pathogen Pyrenophora teres f. teres.</title>
        <authorList>
            <person name="Ellwood S.R."/>
            <person name="Liu Z."/>
            <person name="Syme R.A."/>
            <person name="Lai Z."/>
            <person name="Hane J.K."/>
            <person name="Keiper F."/>
            <person name="Moffat C.S."/>
            <person name="Oliver R.P."/>
            <person name="Friesen T.L."/>
        </authorList>
    </citation>
    <scope>NUCLEOTIDE SEQUENCE [LARGE SCALE GENOMIC DNA]</scope>
    <source>
        <strain evidence="10 11">0-1</strain>
    </source>
</reference>
<feature type="transmembrane region" description="Helical" evidence="8">
    <location>
        <begin position="94"/>
        <end position="114"/>
    </location>
</feature>
<protein>
    <recommendedName>
        <fullName evidence="9">Amino acid permease/ SLC12A domain-containing protein</fullName>
    </recommendedName>
</protein>
<dbReference type="PROSITE" id="PS00218">
    <property type="entry name" value="AMINO_ACID_PERMEASE_1"/>
    <property type="match status" value="1"/>
</dbReference>
<dbReference type="PANTHER" id="PTHR43341">
    <property type="entry name" value="AMINO ACID PERMEASE"/>
    <property type="match status" value="1"/>
</dbReference>
<comment type="subcellular location">
    <subcellularLocation>
        <location evidence="1">Membrane</location>
        <topology evidence="1">Multi-pass membrane protein</topology>
    </subcellularLocation>
</comment>
<dbReference type="OrthoDB" id="3900342at2759"/>
<evidence type="ECO:0000256" key="1">
    <source>
        <dbReference type="ARBA" id="ARBA00004141"/>
    </source>
</evidence>
<feature type="domain" description="Amino acid permease/ SLC12A" evidence="9">
    <location>
        <begin position="260"/>
        <end position="517"/>
    </location>
</feature>
<evidence type="ECO:0000256" key="2">
    <source>
        <dbReference type="ARBA" id="ARBA00022448"/>
    </source>
</evidence>
<keyword evidence="11" id="KW-1185">Reference proteome</keyword>
<evidence type="ECO:0000256" key="4">
    <source>
        <dbReference type="ARBA" id="ARBA00022970"/>
    </source>
</evidence>
<feature type="transmembrane region" description="Helical" evidence="8">
    <location>
        <begin position="377"/>
        <end position="395"/>
    </location>
</feature>
<organism evidence="11">
    <name type="scientific">Pyrenophora teres f. teres (strain 0-1)</name>
    <name type="common">Barley net blotch fungus</name>
    <name type="synonym">Drechslera teres f. teres</name>
    <dbReference type="NCBI Taxonomy" id="861557"/>
    <lineage>
        <taxon>Eukaryota</taxon>
        <taxon>Fungi</taxon>
        <taxon>Dikarya</taxon>
        <taxon>Ascomycota</taxon>
        <taxon>Pezizomycotina</taxon>
        <taxon>Dothideomycetes</taxon>
        <taxon>Pleosporomycetidae</taxon>
        <taxon>Pleosporales</taxon>
        <taxon>Pleosporineae</taxon>
        <taxon>Pleosporaceae</taxon>
        <taxon>Pyrenophora</taxon>
    </lineage>
</organism>
<dbReference type="EMBL" id="GL537039">
    <property type="protein sequence ID" value="EFQ87389.1"/>
    <property type="molecule type" value="Genomic_DNA"/>
</dbReference>
<evidence type="ECO:0000256" key="3">
    <source>
        <dbReference type="ARBA" id="ARBA00022692"/>
    </source>
</evidence>
<keyword evidence="3 8" id="KW-0812">Transmembrane</keyword>
<dbReference type="eggNOG" id="KOG1286">
    <property type="taxonomic scope" value="Eukaryota"/>
</dbReference>
<feature type="transmembrane region" description="Helical" evidence="8">
    <location>
        <begin position="491"/>
        <end position="511"/>
    </location>
</feature>
<proteinExistence type="predicted"/>
<evidence type="ECO:0000256" key="6">
    <source>
        <dbReference type="ARBA" id="ARBA00023136"/>
    </source>
</evidence>
<dbReference type="KEGG" id="pte:PTT_17134"/>
<dbReference type="Pfam" id="PF00324">
    <property type="entry name" value="AA_permease"/>
    <property type="match status" value="2"/>
</dbReference>
<dbReference type="InterPro" id="IPR050524">
    <property type="entry name" value="APC_YAT"/>
</dbReference>
<dbReference type="InterPro" id="IPR004841">
    <property type="entry name" value="AA-permease/SLC12A_dom"/>
</dbReference>
<keyword evidence="6 8" id="KW-0472">Membrane</keyword>
<accession>E3S3Q3</accession>
<keyword evidence="4" id="KW-0029">Amino-acid transport</keyword>
<dbReference type="AlphaFoldDB" id="E3S3Q3"/>
<dbReference type="GO" id="GO:0015171">
    <property type="term" value="F:amino acid transmembrane transporter activity"/>
    <property type="evidence" value="ECO:0007669"/>
    <property type="project" value="TreeGrafter"/>
</dbReference>